<gene>
    <name evidence="2" type="ORF">ACE1CC_15240</name>
</gene>
<keyword evidence="1" id="KW-0472">Membrane</keyword>
<feature type="transmembrane region" description="Helical" evidence="1">
    <location>
        <begin position="51"/>
        <end position="70"/>
    </location>
</feature>
<dbReference type="RefSeq" id="WP_413271282.1">
    <property type="nucleotide sequence ID" value="NZ_JBHFNQ010000115.1"/>
</dbReference>
<accession>A0ABV4X5Y6</accession>
<sequence length="226" mass="26206">MCQETPNYLPAILGTSIAVLWLLHKSLLIGFPKEYEKYTYKVIKWLKRKQIVLPTMIVLAAPFILTWMALPQYELTGLYKQSLLIFTFILGVIIAKTKDNAALREKNRALFVSLLMEFEENSKVLIQNKKIIENRQYRPLKALQTNALNSLIENLPKQDPTRLVKKFRALKDFIRELDELNFSIEKANSTNSLESRMTLLTCICNLLEDLPKLKITTLFTIIPDYP</sequence>
<keyword evidence="1" id="KW-0812">Transmembrane</keyword>
<proteinExistence type="predicted"/>
<feature type="transmembrane region" description="Helical" evidence="1">
    <location>
        <begin position="12"/>
        <end position="31"/>
    </location>
</feature>
<evidence type="ECO:0000313" key="3">
    <source>
        <dbReference type="Proteomes" id="UP001576774"/>
    </source>
</evidence>
<reference evidence="2 3" key="1">
    <citation type="submission" date="2024-09" db="EMBL/GenBank/DDBJ databases">
        <title>Floridaenema gen nov. (Aerosakkonemataceae, Aerosakkonematales ord. nov., Cyanobacteria) from benthic tropical and subtropical fresh waters, with the description of four new species.</title>
        <authorList>
            <person name="Moretto J.A."/>
            <person name="Berthold D.E."/>
            <person name="Lefler F.W."/>
            <person name="Huang I.-S."/>
            <person name="Laughinghouse H. IV."/>
        </authorList>
    </citation>
    <scope>NUCLEOTIDE SEQUENCE [LARGE SCALE GENOMIC DNA]</scope>
    <source>
        <strain evidence="2 3">BLCC-F46</strain>
    </source>
</reference>
<organism evidence="2 3">
    <name type="scientific">Floridaenema aerugineum BLCC-F46</name>
    <dbReference type="NCBI Taxonomy" id="3153654"/>
    <lineage>
        <taxon>Bacteria</taxon>
        <taxon>Bacillati</taxon>
        <taxon>Cyanobacteriota</taxon>
        <taxon>Cyanophyceae</taxon>
        <taxon>Oscillatoriophycideae</taxon>
        <taxon>Aerosakkonematales</taxon>
        <taxon>Aerosakkonemataceae</taxon>
        <taxon>Floridanema</taxon>
        <taxon>Floridanema aerugineum</taxon>
    </lineage>
</organism>
<comment type="caution">
    <text evidence="2">The sequence shown here is derived from an EMBL/GenBank/DDBJ whole genome shotgun (WGS) entry which is preliminary data.</text>
</comment>
<feature type="transmembrane region" description="Helical" evidence="1">
    <location>
        <begin position="76"/>
        <end position="95"/>
    </location>
</feature>
<keyword evidence="3" id="KW-1185">Reference proteome</keyword>
<evidence type="ECO:0000256" key="1">
    <source>
        <dbReference type="SAM" id="Phobius"/>
    </source>
</evidence>
<evidence type="ECO:0000313" key="2">
    <source>
        <dbReference type="EMBL" id="MFB2878205.1"/>
    </source>
</evidence>
<dbReference type="Proteomes" id="UP001576774">
    <property type="component" value="Unassembled WGS sequence"/>
</dbReference>
<name>A0ABV4X5Y6_9CYAN</name>
<keyword evidence="1" id="KW-1133">Transmembrane helix</keyword>
<protein>
    <submittedName>
        <fullName evidence="2">Uncharacterized protein</fullName>
    </submittedName>
</protein>
<dbReference type="EMBL" id="JBHFNQ010000115">
    <property type="protein sequence ID" value="MFB2878205.1"/>
    <property type="molecule type" value="Genomic_DNA"/>
</dbReference>